<feature type="signal peptide" evidence="2">
    <location>
        <begin position="1"/>
        <end position="29"/>
    </location>
</feature>
<name>A0ABU2RZH4_9ACTN</name>
<reference evidence="4" key="1">
    <citation type="submission" date="2023-07" db="EMBL/GenBank/DDBJ databases">
        <title>30 novel species of actinomycetes from the DSMZ collection.</title>
        <authorList>
            <person name="Nouioui I."/>
        </authorList>
    </citation>
    <scope>NUCLEOTIDE SEQUENCE [LARGE SCALE GENOMIC DNA]</scope>
    <source>
        <strain evidence="4">DSM 41886</strain>
    </source>
</reference>
<comment type="caution">
    <text evidence="3">The sequence shown here is derived from an EMBL/GenBank/DDBJ whole genome shotgun (WGS) entry which is preliminary data.</text>
</comment>
<sequence length="184" mass="18646">MKQNRKPLTRTRRALTAAAFAAALLTACGGGEGGDGGQVPAADGGASPDAAAGDAGGAAPVEQGRKFAECLRENGLEVPDPDPESGELDLTDAAGEGEGRDALMAAFEACRDLAPEQYAEQPEPSGEQLDAMREFAACMRENGIDVPDPDPAAGLEPGAVDPAAPGYDAALEACQEYLDGMGRG</sequence>
<feature type="region of interest" description="Disordered" evidence="1">
    <location>
        <begin position="29"/>
        <end position="94"/>
    </location>
</feature>
<feature type="compositionally biased region" description="Basic and acidic residues" evidence="1">
    <location>
        <begin position="63"/>
        <end position="75"/>
    </location>
</feature>
<dbReference type="Proteomes" id="UP001183615">
    <property type="component" value="Unassembled WGS sequence"/>
</dbReference>
<evidence type="ECO:0000256" key="1">
    <source>
        <dbReference type="SAM" id="MobiDB-lite"/>
    </source>
</evidence>
<feature type="compositionally biased region" description="Acidic residues" evidence="1">
    <location>
        <begin position="79"/>
        <end position="90"/>
    </location>
</feature>
<evidence type="ECO:0000313" key="3">
    <source>
        <dbReference type="EMBL" id="MDT0442042.1"/>
    </source>
</evidence>
<keyword evidence="2" id="KW-0732">Signal</keyword>
<protein>
    <recommendedName>
        <fullName evidence="5">Lipoprotein</fullName>
    </recommendedName>
</protein>
<keyword evidence="4" id="KW-1185">Reference proteome</keyword>
<feature type="compositionally biased region" description="Low complexity" evidence="1">
    <location>
        <begin position="40"/>
        <end position="60"/>
    </location>
</feature>
<dbReference type="RefSeq" id="WP_311616302.1">
    <property type="nucleotide sequence ID" value="NZ_JAVREV010000002.1"/>
</dbReference>
<dbReference type="EMBL" id="JAVREV010000002">
    <property type="protein sequence ID" value="MDT0442042.1"/>
    <property type="molecule type" value="Genomic_DNA"/>
</dbReference>
<organism evidence="3 4">
    <name type="scientific">Streptomyces johnsoniae</name>
    <dbReference type="NCBI Taxonomy" id="3075532"/>
    <lineage>
        <taxon>Bacteria</taxon>
        <taxon>Bacillati</taxon>
        <taxon>Actinomycetota</taxon>
        <taxon>Actinomycetes</taxon>
        <taxon>Kitasatosporales</taxon>
        <taxon>Streptomycetaceae</taxon>
        <taxon>Streptomyces</taxon>
    </lineage>
</organism>
<evidence type="ECO:0008006" key="5">
    <source>
        <dbReference type="Google" id="ProtNLM"/>
    </source>
</evidence>
<feature type="chain" id="PRO_5046589560" description="Lipoprotein" evidence="2">
    <location>
        <begin position="30"/>
        <end position="184"/>
    </location>
</feature>
<accession>A0ABU2RZH4</accession>
<evidence type="ECO:0000256" key="2">
    <source>
        <dbReference type="SAM" id="SignalP"/>
    </source>
</evidence>
<feature type="region of interest" description="Disordered" evidence="1">
    <location>
        <begin position="142"/>
        <end position="161"/>
    </location>
</feature>
<gene>
    <name evidence="3" type="ORF">RM779_05430</name>
</gene>
<proteinExistence type="predicted"/>
<evidence type="ECO:0000313" key="4">
    <source>
        <dbReference type="Proteomes" id="UP001183615"/>
    </source>
</evidence>
<dbReference type="PROSITE" id="PS51257">
    <property type="entry name" value="PROKAR_LIPOPROTEIN"/>
    <property type="match status" value="1"/>
</dbReference>